<protein>
    <submittedName>
        <fullName evidence="1">Uncharacterized protein</fullName>
    </submittedName>
</protein>
<keyword evidence="2" id="KW-1185">Reference proteome</keyword>
<dbReference type="EMBL" id="CALNXJ010000053">
    <property type="protein sequence ID" value="CAH3153325.1"/>
    <property type="molecule type" value="Genomic_DNA"/>
</dbReference>
<comment type="caution">
    <text evidence="1">The sequence shown here is derived from an EMBL/GenBank/DDBJ whole genome shotgun (WGS) entry which is preliminary data.</text>
</comment>
<organism evidence="1 2">
    <name type="scientific">Pocillopora meandrina</name>
    <dbReference type="NCBI Taxonomy" id="46732"/>
    <lineage>
        <taxon>Eukaryota</taxon>
        <taxon>Metazoa</taxon>
        <taxon>Cnidaria</taxon>
        <taxon>Anthozoa</taxon>
        <taxon>Hexacorallia</taxon>
        <taxon>Scleractinia</taxon>
        <taxon>Astrocoeniina</taxon>
        <taxon>Pocilloporidae</taxon>
        <taxon>Pocillopora</taxon>
    </lineage>
</organism>
<dbReference type="AlphaFoldDB" id="A0AAU9XP36"/>
<reference evidence="1 2" key="1">
    <citation type="submission" date="2022-05" db="EMBL/GenBank/DDBJ databases">
        <authorList>
            <consortium name="Genoscope - CEA"/>
            <person name="William W."/>
        </authorList>
    </citation>
    <scope>NUCLEOTIDE SEQUENCE [LARGE SCALE GENOMIC DNA]</scope>
</reference>
<sequence length="217" mass="24522">MFDLSIDDSCSDCYNIRLLKMYIELYGNGSQTKNNLPERVYLGLKHSTGSYFRDGNGAVREFRQPLTLQHRTLKFNRFAITDTAKCVEMQLAGNGDSSFCLGEDDVRLVPMCCHYLSGDSCKDRLGGGNECQSPFGTYELTIPKDDQLICSTGGAQITDKNCKDFDRTIYTHMNIWVLNLLWTGQYPTTPDDSRCGHSALTKSAVRRPPRRQSFKKV</sequence>
<name>A0AAU9XP36_9CNID</name>
<dbReference type="Proteomes" id="UP001159428">
    <property type="component" value="Unassembled WGS sequence"/>
</dbReference>
<gene>
    <name evidence="1" type="ORF">PMEA_00027054</name>
</gene>
<evidence type="ECO:0000313" key="2">
    <source>
        <dbReference type="Proteomes" id="UP001159428"/>
    </source>
</evidence>
<evidence type="ECO:0000313" key="1">
    <source>
        <dbReference type="EMBL" id="CAH3153325.1"/>
    </source>
</evidence>
<accession>A0AAU9XP36</accession>
<proteinExistence type="predicted"/>